<dbReference type="SUPFAM" id="SSF55103">
    <property type="entry name" value="FAD-linked oxidases, C-terminal domain"/>
    <property type="match status" value="1"/>
</dbReference>
<keyword evidence="4" id="KW-0274">FAD</keyword>
<evidence type="ECO:0000256" key="1">
    <source>
        <dbReference type="ARBA" id="ARBA00001974"/>
    </source>
</evidence>
<dbReference type="AlphaFoldDB" id="A0A327KX82"/>
<dbReference type="PROSITE" id="PS51387">
    <property type="entry name" value="FAD_PCMH"/>
    <property type="match status" value="1"/>
</dbReference>
<dbReference type="Gene3D" id="3.30.465.10">
    <property type="match status" value="1"/>
</dbReference>
<accession>A0A327KX82</accession>
<dbReference type="Gene3D" id="3.30.70.2740">
    <property type="match status" value="1"/>
</dbReference>
<comment type="cofactor">
    <cofactor evidence="1">
        <name>FAD</name>
        <dbReference type="ChEBI" id="CHEBI:57692"/>
    </cofactor>
</comment>
<keyword evidence="3" id="KW-0285">Flavoprotein</keyword>
<dbReference type="InterPro" id="IPR016166">
    <property type="entry name" value="FAD-bd_PCMH"/>
</dbReference>
<dbReference type="GO" id="GO:0003824">
    <property type="term" value="F:catalytic activity"/>
    <property type="evidence" value="ECO:0007669"/>
    <property type="project" value="InterPro"/>
</dbReference>
<dbReference type="InterPro" id="IPR016171">
    <property type="entry name" value="Vanillyl_alc_oxidase_C-sub2"/>
</dbReference>
<dbReference type="InterPro" id="IPR016167">
    <property type="entry name" value="FAD-bd_PCMH_sub1"/>
</dbReference>
<comment type="caution">
    <text evidence="6">The sequence shown here is derived from an EMBL/GenBank/DDBJ whole genome shotgun (WGS) entry which is preliminary data.</text>
</comment>
<dbReference type="EMBL" id="NPEX01000133">
    <property type="protein sequence ID" value="RAI42696.1"/>
    <property type="molecule type" value="Genomic_DNA"/>
</dbReference>
<dbReference type="InterPro" id="IPR004113">
    <property type="entry name" value="FAD-bd_oxidored_4_C"/>
</dbReference>
<sequence>MRTLADQLRALVGDGGVLDQPTDVEGYRGDLAVRGDGEIVCVVRPRTARELSGIVRLCAAEGVALVPRGGGTGLCGGAAVVAGHRSVVVAFERMSAIRSIDRASASMVAEAGCTLHDLREAAAANDCLFAIDHGGLSSQLGGNLATNAGGNNVLRYGMARDQVLGLEVVLASGEIVSELAPLPKNNAGYDLKQIVVGSEGTLGLITAAAVKLHPAPRTRVCACVGLTSVAAALDLFSLARDALGASISAFELLPRAGLDLWFRHAGKSAEPFPTPTPWAVLVEADLANVRFDLSAAMEDVLADASRRGLVVDGTIAMSEAQRRNLWRLREGIPIAMIETPGSLKADTAVPIARIPEFIAAAGGAVAALAPGCIAVPFGHVGDGNIHFNVLPPPGMAGEAFATRHGDLARAIEDVALSLGGTVSAEHGIGVTKREALRRMRSPAALDAMRALKAALDPDGILNPGKVLPPMDGP</sequence>
<evidence type="ECO:0000313" key="7">
    <source>
        <dbReference type="Proteomes" id="UP000249130"/>
    </source>
</evidence>
<dbReference type="Gene3D" id="3.30.70.2190">
    <property type="match status" value="1"/>
</dbReference>
<dbReference type="RefSeq" id="WP_111420426.1">
    <property type="nucleotide sequence ID" value="NZ_NPEX01000133.1"/>
</dbReference>
<organism evidence="6 7">
    <name type="scientific">Rhodoplanes roseus</name>
    <dbReference type="NCBI Taxonomy" id="29409"/>
    <lineage>
        <taxon>Bacteria</taxon>
        <taxon>Pseudomonadati</taxon>
        <taxon>Pseudomonadota</taxon>
        <taxon>Alphaproteobacteria</taxon>
        <taxon>Hyphomicrobiales</taxon>
        <taxon>Nitrobacteraceae</taxon>
        <taxon>Rhodoplanes</taxon>
    </lineage>
</organism>
<dbReference type="InterPro" id="IPR016164">
    <property type="entry name" value="FAD-linked_Oxase-like_C"/>
</dbReference>
<dbReference type="FunFam" id="1.10.45.10:FF:000001">
    <property type="entry name" value="D-lactate dehydrogenase mitochondrial"/>
    <property type="match status" value="1"/>
</dbReference>
<dbReference type="InterPro" id="IPR036318">
    <property type="entry name" value="FAD-bd_PCMH-like_sf"/>
</dbReference>
<dbReference type="InterPro" id="IPR006094">
    <property type="entry name" value="Oxid_FAD_bind_N"/>
</dbReference>
<dbReference type="SUPFAM" id="SSF56176">
    <property type="entry name" value="FAD-binding/transporter-associated domain-like"/>
    <property type="match status" value="1"/>
</dbReference>
<protein>
    <recommendedName>
        <fullName evidence="5">FAD-binding PCMH-type domain-containing protein</fullName>
    </recommendedName>
</protein>
<dbReference type="OrthoDB" id="9809290at2"/>
<evidence type="ECO:0000256" key="4">
    <source>
        <dbReference type="ARBA" id="ARBA00022827"/>
    </source>
</evidence>
<name>A0A327KX82_9BRAD</name>
<dbReference type="Pfam" id="PF02913">
    <property type="entry name" value="FAD-oxidase_C"/>
    <property type="match status" value="1"/>
</dbReference>
<feature type="domain" description="FAD-binding PCMH-type" evidence="5">
    <location>
        <begin position="35"/>
        <end position="215"/>
    </location>
</feature>
<evidence type="ECO:0000313" key="6">
    <source>
        <dbReference type="EMBL" id="RAI42696.1"/>
    </source>
</evidence>
<evidence type="ECO:0000259" key="5">
    <source>
        <dbReference type="PROSITE" id="PS51387"/>
    </source>
</evidence>
<dbReference type="Proteomes" id="UP000249130">
    <property type="component" value="Unassembled WGS sequence"/>
</dbReference>
<dbReference type="PANTHER" id="PTHR43716">
    <property type="entry name" value="D-2-HYDROXYGLUTARATE DEHYDROGENASE, MITOCHONDRIAL"/>
    <property type="match status" value="1"/>
</dbReference>
<dbReference type="GO" id="GO:0022904">
    <property type="term" value="P:respiratory electron transport chain"/>
    <property type="evidence" value="ECO:0007669"/>
    <property type="project" value="TreeGrafter"/>
</dbReference>
<gene>
    <name evidence="6" type="ORF">CH341_18170</name>
</gene>
<reference evidence="6 7" key="1">
    <citation type="submission" date="2017-07" db="EMBL/GenBank/DDBJ databases">
        <title>Draft Genome Sequences of Select Purple Nonsulfur Bacteria.</title>
        <authorList>
            <person name="Lasarre B."/>
            <person name="Mckinlay J.B."/>
        </authorList>
    </citation>
    <scope>NUCLEOTIDE SEQUENCE [LARGE SCALE GENOMIC DNA]</scope>
    <source>
        <strain evidence="6 7">DSM 5909</strain>
    </source>
</reference>
<dbReference type="GO" id="GO:0071949">
    <property type="term" value="F:FAD binding"/>
    <property type="evidence" value="ECO:0007669"/>
    <property type="project" value="InterPro"/>
</dbReference>
<keyword evidence="7" id="KW-1185">Reference proteome</keyword>
<dbReference type="Pfam" id="PF01565">
    <property type="entry name" value="FAD_binding_4"/>
    <property type="match status" value="1"/>
</dbReference>
<proteinExistence type="inferred from homology"/>
<dbReference type="InterPro" id="IPR051264">
    <property type="entry name" value="FAD-oxidored/transferase_4"/>
</dbReference>
<dbReference type="Gene3D" id="3.30.43.10">
    <property type="entry name" value="Uridine Diphospho-n-acetylenolpyruvylglucosamine Reductase, domain 2"/>
    <property type="match status" value="1"/>
</dbReference>
<evidence type="ECO:0000256" key="2">
    <source>
        <dbReference type="ARBA" id="ARBA00008000"/>
    </source>
</evidence>
<dbReference type="Gene3D" id="1.10.45.10">
    <property type="entry name" value="Vanillyl-alcohol Oxidase, Chain A, domain 4"/>
    <property type="match status" value="1"/>
</dbReference>
<dbReference type="InterPro" id="IPR016169">
    <property type="entry name" value="FAD-bd_PCMH_sub2"/>
</dbReference>
<evidence type="ECO:0000256" key="3">
    <source>
        <dbReference type="ARBA" id="ARBA00022630"/>
    </source>
</evidence>
<dbReference type="PANTHER" id="PTHR43716:SF2">
    <property type="entry name" value="BLL6224 PROTEIN"/>
    <property type="match status" value="1"/>
</dbReference>
<comment type="similarity">
    <text evidence="2">Belongs to the FAD-binding oxidoreductase/transferase type 4 family.</text>
</comment>